<dbReference type="SUPFAM" id="SSF52540">
    <property type="entry name" value="P-loop containing nucleoside triphosphate hydrolases"/>
    <property type="match status" value="1"/>
</dbReference>
<keyword evidence="2 4" id="KW-0067">ATP-binding</keyword>
<keyword evidence="1" id="KW-0547">Nucleotide-binding</keyword>
<feature type="domain" description="ABC transporter" evidence="3">
    <location>
        <begin position="3"/>
        <end position="235"/>
    </location>
</feature>
<dbReference type="Gene3D" id="3.40.50.300">
    <property type="entry name" value="P-loop containing nucleotide triphosphate hydrolases"/>
    <property type="match status" value="1"/>
</dbReference>
<gene>
    <name evidence="4" type="ORF">GCM10020369_44880</name>
</gene>
<name>A0ABP6T2J8_9ACTN</name>
<protein>
    <submittedName>
        <fullName evidence="4">ABC transporter ATP-binding protein</fullName>
    </submittedName>
</protein>
<evidence type="ECO:0000259" key="3">
    <source>
        <dbReference type="PROSITE" id="PS50893"/>
    </source>
</evidence>
<reference evidence="5" key="1">
    <citation type="journal article" date="2019" name="Int. J. Syst. Evol. Microbiol.">
        <title>The Global Catalogue of Microorganisms (GCM) 10K type strain sequencing project: providing services to taxonomists for standard genome sequencing and annotation.</title>
        <authorList>
            <consortium name="The Broad Institute Genomics Platform"/>
            <consortium name="The Broad Institute Genome Sequencing Center for Infectious Disease"/>
            <person name="Wu L."/>
            <person name="Ma J."/>
        </authorList>
    </citation>
    <scope>NUCLEOTIDE SEQUENCE [LARGE SCALE GENOMIC DNA]</scope>
    <source>
        <strain evidence="5">JCM 9458</strain>
    </source>
</reference>
<evidence type="ECO:0000256" key="2">
    <source>
        <dbReference type="ARBA" id="ARBA00022840"/>
    </source>
</evidence>
<dbReference type="Pfam" id="PF00005">
    <property type="entry name" value="ABC_tran"/>
    <property type="match status" value="1"/>
</dbReference>
<dbReference type="InterPro" id="IPR027417">
    <property type="entry name" value="P-loop_NTPase"/>
</dbReference>
<dbReference type="InterPro" id="IPR003593">
    <property type="entry name" value="AAA+_ATPase"/>
</dbReference>
<dbReference type="RefSeq" id="WP_345730140.1">
    <property type="nucleotide sequence ID" value="NZ_BAAAYN010000029.1"/>
</dbReference>
<dbReference type="InterPro" id="IPR017871">
    <property type="entry name" value="ABC_transporter-like_CS"/>
</dbReference>
<sequence>MRLQAHALDLAVRTKRLVVSATLDAPSGSFVGLVGPNGSGKTSLLRLLAGLSRPDSGRILLDDVDRATLSRRALARRVAYVGQHTAPDADLTVRDVLLLARIPHRALLAPVTAADHEAVDDSLDRAGLSGYGPRDWASLSGGEQQRVNIARALLQRPDVLLLDEPTNHLDIRHQLELLDDLARSPLTVVAALHGLDLAARFCDRLVLLDAGRVVAAGPPVEVLTPERIAAVFGVAADVTLDEEGRPLLRWYRLPLAGATT</sequence>
<dbReference type="InterPro" id="IPR003439">
    <property type="entry name" value="ABC_transporter-like_ATP-bd"/>
</dbReference>
<organism evidence="4 5">
    <name type="scientific">Cryptosporangium minutisporangium</name>
    <dbReference type="NCBI Taxonomy" id="113569"/>
    <lineage>
        <taxon>Bacteria</taxon>
        <taxon>Bacillati</taxon>
        <taxon>Actinomycetota</taxon>
        <taxon>Actinomycetes</taxon>
        <taxon>Cryptosporangiales</taxon>
        <taxon>Cryptosporangiaceae</taxon>
        <taxon>Cryptosporangium</taxon>
    </lineage>
</organism>
<dbReference type="PANTHER" id="PTHR42794:SF2">
    <property type="entry name" value="ABC TRANSPORTER ATP-BINDING PROTEIN"/>
    <property type="match status" value="1"/>
</dbReference>
<dbReference type="EMBL" id="BAAAYN010000029">
    <property type="protein sequence ID" value="GAA3390543.1"/>
    <property type="molecule type" value="Genomic_DNA"/>
</dbReference>
<evidence type="ECO:0000313" key="4">
    <source>
        <dbReference type="EMBL" id="GAA3390543.1"/>
    </source>
</evidence>
<evidence type="ECO:0000256" key="1">
    <source>
        <dbReference type="ARBA" id="ARBA00022741"/>
    </source>
</evidence>
<dbReference type="PANTHER" id="PTHR42794">
    <property type="entry name" value="HEMIN IMPORT ATP-BINDING PROTEIN HMUV"/>
    <property type="match status" value="1"/>
</dbReference>
<dbReference type="PROSITE" id="PS50893">
    <property type="entry name" value="ABC_TRANSPORTER_2"/>
    <property type="match status" value="1"/>
</dbReference>
<keyword evidence="5" id="KW-1185">Reference proteome</keyword>
<accession>A0ABP6T2J8</accession>
<dbReference type="GO" id="GO:0005524">
    <property type="term" value="F:ATP binding"/>
    <property type="evidence" value="ECO:0007669"/>
    <property type="project" value="UniProtKB-KW"/>
</dbReference>
<proteinExistence type="predicted"/>
<dbReference type="CDD" id="cd03214">
    <property type="entry name" value="ABC_Iron-Siderophores_B12_Hemin"/>
    <property type="match status" value="1"/>
</dbReference>
<evidence type="ECO:0000313" key="5">
    <source>
        <dbReference type="Proteomes" id="UP001501676"/>
    </source>
</evidence>
<dbReference type="Proteomes" id="UP001501676">
    <property type="component" value="Unassembled WGS sequence"/>
</dbReference>
<dbReference type="PROSITE" id="PS00211">
    <property type="entry name" value="ABC_TRANSPORTER_1"/>
    <property type="match status" value="1"/>
</dbReference>
<comment type="caution">
    <text evidence="4">The sequence shown here is derived from an EMBL/GenBank/DDBJ whole genome shotgun (WGS) entry which is preliminary data.</text>
</comment>
<dbReference type="SMART" id="SM00382">
    <property type="entry name" value="AAA"/>
    <property type="match status" value="1"/>
</dbReference>